<evidence type="ECO:0000313" key="1">
    <source>
        <dbReference type="EMBL" id="JAE13387.1"/>
    </source>
</evidence>
<organism evidence="1">
    <name type="scientific">Arundo donax</name>
    <name type="common">Giant reed</name>
    <name type="synonym">Donax arundinaceus</name>
    <dbReference type="NCBI Taxonomy" id="35708"/>
    <lineage>
        <taxon>Eukaryota</taxon>
        <taxon>Viridiplantae</taxon>
        <taxon>Streptophyta</taxon>
        <taxon>Embryophyta</taxon>
        <taxon>Tracheophyta</taxon>
        <taxon>Spermatophyta</taxon>
        <taxon>Magnoliopsida</taxon>
        <taxon>Liliopsida</taxon>
        <taxon>Poales</taxon>
        <taxon>Poaceae</taxon>
        <taxon>PACMAD clade</taxon>
        <taxon>Arundinoideae</taxon>
        <taxon>Arundineae</taxon>
        <taxon>Arundo</taxon>
    </lineage>
</organism>
<accession>A0A0A9FM06</accession>
<proteinExistence type="predicted"/>
<dbReference type="AlphaFoldDB" id="A0A0A9FM06"/>
<dbReference type="EMBL" id="GBRH01184509">
    <property type="protein sequence ID" value="JAE13387.1"/>
    <property type="molecule type" value="Transcribed_RNA"/>
</dbReference>
<protein>
    <submittedName>
        <fullName evidence="1">Uncharacterized protein</fullName>
    </submittedName>
</protein>
<reference evidence="1" key="2">
    <citation type="journal article" date="2015" name="Data Brief">
        <title>Shoot transcriptome of the giant reed, Arundo donax.</title>
        <authorList>
            <person name="Barrero R.A."/>
            <person name="Guerrero F.D."/>
            <person name="Moolhuijzen P."/>
            <person name="Goolsby J.A."/>
            <person name="Tidwell J."/>
            <person name="Bellgard S.E."/>
            <person name="Bellgard M.I."/>
        </authorList>
    </citation>
    <scope>NUCLEOTIDE SEQUENCE</scope>
    <source>
        <tissue evidence="1">Shoot tissue taken approximately 20 cm above the soil surface</tissue>
    </source>
</reference>
<sequence length="20" mass="2397">MSRCISKEAMDLCPWHYQVV</sequence>
<reference evidence="1" key="1">
    <citation type="submission" date="2014-09" db="EMBL/GenBank/DDBJ databases">
        <authorList>
            <person name="Magalhaes I.L.F."/>
            <person name="Oliveira U."/>
            <person name="Santos F.R."/>
            <person name="Vidigal T.H.D.A."/>
            <person name="Brescovit A.D."/>
            <person name="Santos A.J."/>
        </authorList>
    </citation>
    <scope>NUCLEOTIDE SEQUENCE</scope>
    <source>
        <tissue evidence="1">Shoot tissue taken approximately 20 cm above the soil surface</tissue>
    </source>
</reference>
<name>A0A0A9FM06_ARUDO</name>